<name>A0ABN1D628_SACER</name>
<organism evidence="2 3">
    <name type="scientific">Saccharopolyspora erythraea</name>
    <name type="common">Streptomyces erythraeus</name>
    <dbReference type="NCBI Taxonomy" id="1836"/>
    <lineage>
        <taxon>Bacteria</taxon>
        <taxon>Bacillati</taxon>
        <taxon>Actinomycetota</taxon>
        <taxon>Actinomycetes</taxon>
        <taxon>Pseudonocardiales</taxon>
        <taxon>Pseudonocardiaceae</taxon>
        <taxon>Saccharopolyspora</taxon>
    </lineage>
</organism>
<proteinExistence type="predicted"/>
<sequence length="83" mass="9013">MVGVSTSSTATENGSWYTTALITDHLQGMSEALLTDYPDRRSPKVRAEEIWGRVTTISGEAGRRDRSGQRPPASCATRSSLAR</sequence>
<evidence type="ECO:0008006" key="4">
    <source>
        <dbReference type="Google" id="ProtNLM"/>
    </source>
</evidence>
<keyword evidence="3" id="KW-1185">Reference proteome</keyword>
<dbReference type="EMBL" id="BAAAGS010000024">
    <property type="protein sequence ID" value="GAA0535033.1"/>
    <property type="molecule type" value="Genomic_DNA"/>
</dbReference>
<evidence type="ECO:0000256" key="1">
    <source>
        <dbReference type="SAM" id="MobiDB-lite"/>
    </source>
</evidence>
<evidence type="ECO:0000313" key="3">
    <source>
        <dbReference type="Proteomes" id="UP001500729"/>
    </source>
</evidence>
<reference evidence="2 3" key="1">
    <citation type="journal article" date="2019" name="Int. J. Syst. Evol. Microbiol.">
        <title>The Global Catalogue of Microorganisms (GCM) 10K type strain sequencing project: providing services to taxonomists for standard genome sequencing and annotation.</title>
        <authorList>
            <consortium name="The Broad Institute Genomics Platform"/>
            <consortium name="The Broad Institute Genome Sequencing Center for Infectious Disease"/>
            <person name="Wu L."/>
            <person name="Ma J."/>
        </authorList>
    </citation>
    <scope>NUCLEOTIDE SEQUENCE [LARGE SCALE GENOMIC DNA]</scope>
    <source>
        <strain evidence="2 3">JCM 10303</strain>
    </source>
</reference>
<protein>
    <recommendedName>
        <fullName evidence="4">Transposase</fullName>
    </recommendedName>
</protein>
<feature type="region of interest" description="Disordered" evidence="1">
    <location>
        <begin position="58"/>
        <end position="83"/>
    </location>
</feature>
<accession>A0ABN1D628</accession>
<dbReference type="Proteomes" id="UP001500729">
    <property type="component" value="Unassembled WGS sequence"/>
</dbReference>
<gene>
    <name evidence="2" type="ORF">GCM10009533_37680</name>
</gene>
<evidence type="ECO:0000313" key="2">
    <source>
        <dbReference type="EMBL" id="GAA0535033.1"/>
    </source>
</evidence>
<comment type="caution">
    <text evidence="2">The sequence shown here is derived from an EMBL/GenBank/DDBJ whole genome shotgun (WGS) entry which is preliminary data.</text>
</comment>